<evidence type="ECO:0000313" key="1">
    <source>
        <dbReference type="EMBL" id="QHT83422.1"/>
    </source>
</evidence>
<reference evidence="1" key="1">
    <citation type="journal article" date="2020" name="Nature">
        <title>Giant virus diversity and host interactions through global metagenomics.</title>
        <authorList>
            <person name="Schulz F."/>
            <person name="Roux S."/>
            <person name="Paez-Espino D."/>
            <person name="Jungbluth S."/>
            <person name="Walsh D.A."/>
            <person name="Denef V.J."/>
            <person name="McMahon K.D."/>
            <person name="Konstantinidis K.T."/>
            <person name="Eloe-Fadrosh E.A."/>
            <person name="Kyrpides N.C."/>
            <person name="Woyke T."/>
        </authorList>
    </citation>
    <scope>NUCLEOTIDE SEQUENCE</scope>
    <source>
        <strain evidence="1">GVMAG-M-3300023184-167</strain>
    </source>
</reference>
<protein>
    <submittedName>
        <fullName evidence="1">Uncharacterized protein</fullName>
    </submittedName>
</protein>
<accession>A0A6C0HS51</accession>
<name>A0A6C0HS51_9ZZZZ</name>
<organism evidence="1">
    <name type="scientific">viral metagenome</name>
    <dbReference type="NCBI Taxonomy" id="1070528"/>
    <lineage>
        <taxon>unclassified sequences</taxon>
        <taxon>metagenomes</taxon>
        <taxon>organismal metagenomes</taxon>
    </lineage>
</organism>
<proteinExistence type="predicted"/>
<dbReference type="EMBL" id="MN740009">
    <property type="protein sequence ID" value="QHT83422.1"/>
    <property type="molecule type" value="Genomic_DNA"/>
</dbReference>
<sequence length="395" mass="45804">MSNLKLGKNVLSYFEKKRNEEGKTCILYIDGHGSESGEEKCSNSSTIFSFAGVSGALSYAHTRFDNRMNVVPGSSYYRTVISDVKSTNLKQRAFEMARVLKPRVKELVDFRNTTPHEKLTRKYFDKYGMVPMKQLKRKEYTFIDSPKNIPSFDFGVFVLDTSSPDTESLIGHNIISDDFLIEFYDTFPDAVQYLTDLSTSDENEELLEKYSELTSTNSPNCVIKISFEQIIHLLSLLGFEYTYIFDDSCRFTSEIDEEEIVKMAEKERKLSLNKLSVKMKSTDMPKTRKKVLSANLSKTLRGSFLQDIENTRTRFHKKIENKVYEIYDSFNFSNTELEPMGRDNKKISFYLFVNNEKVAVIEILFDFLKVSNIVIDQVKESPYVEEFIEKIKRIN</sequence>
<dbReference type="AlphaFoldDB" id="A0A6C0HS51"/>